<organism evidence="1 2">
    <name type="scientific">Pseudogymnoascus destructans (strain ATCC MYA-4855 / 20631-21)</name>
    <name type="common">Bat white-nose syndrome fungus</name>
    <name type="synonym">Geomyces destructans</name>
    <dbReference type="NCBI Taxonomy" id="658429"/>
    <lineage>
        <taxon>Eukaryota</taxon>
        <taxon>Fungi</taxon>
        <taxon>Dikarya</taxon>
        <taxon>Ascomycota</taxon>
        <taxon>Pezizomycotina</taxon>
        <taxon>Leotiomycetes</taxon>
        <taxon>Thelebolales</taxon>
        <taxon>Thelebolaceae</taxon>
        <taxon>Pseudogymnoascus</taxon>
    </lineage>
</organism>
<dbReference type="STRING" id="658429.L8G601"/>
<dbReference type="Proteomes" id="UP000011064">
    <property type="component" value="Unassembled WGS sequence"/>
</dbReference>
<keyword evidence="2" id="KW-1185">Reference proteome</keyword>
<sequence>MSFLARSAQPIRQIVRTPVVTRAFTVSAMRQKGPVDAAKDALKTVDRKVSDKLVGGIKVGETVAEKTKQATGLKGHQAKREFEEDLYNEEGEVKGKINEAIGEAKGKVREAEGKVKGKL</sequence>
<dbReference type="OrthoDB" id="4023585at2759"/>
<dbReference type="HOGENOM" id="CLU_128874_0_0_1"/>
<evidence type="ECO:0000313" key="2">
    <source>
        <dbReference type="Proteomes" id="UP000011064"/>
    </source>
</evidence>
<protein>
    <submittedName>
        <fullName evidence="1">Uncharacterized protein</fullName>
    </submittedName>
</protein>
<gene>
    <name evidence="1" type="ORF">GMDG_03075</name>
</gene>
<reference evidence="2" key="1">
    <citation type="submission" date="2010-09" db="EMBL/GenBank/DDBJ databases">
        <title>The genome sequence of Geomyces destructans 20631-21.</title>
        <authorList>
            <consortium name="The Broad Institute Genome Sequencing Platform"/>
            <person name="Cuomo C.A."/>
            <person name="Blehert D.S."/>
            <person name="Lorch J.M."/>
            <person name="Young S.K."/>
            <person name="Zeng Q."/>
            <person name="Gargeya S."/>
            <person name="Fitzgerald M."/>
            <person name="Haas B."/>
            <person name="Abouelleil A."/>
            <person name="Alvarado L."/>
            <person name="Arachchi H.M."/>
            <person name="Berlin A."/>
            <person name="Brown A."/>
            <person name="Chapman S.B."/>
            <person name="Chen Z."/>
            <person name="Dunbar C."/>
            <person name="Freedman E."/>
            <person name="Gearin G."/>
            <person name="Gellesch M."/>
            <person name="Goldberg J."/>
            <person name="Griggs A."/>
            <person name="Gujja S."/>
            <person name="Heiman D."/>
            <person name="Howarth C."/>
            <person name="Larson L."/>
            <person name="Lui A."/>
            <person name="MacDonald P.J.P."/>
            <person name="Montmayeur A."/>
            <person name="Murphy C."/>
            <person name="Neiman D."/>
            <person name="Pearson M."/>
            <person name="Priest M."/>
            <person name="Roberts A."/>
            <person name="Saif S."/>
            <person name="Shea T."/>
            <person name="Shenoy N."/>
            <person name="Sisk P."/>
            <person name="Stolte C."/>
            <person name="Sykes S."/>
            <person name="Wortman J."/>
            <person name="Nusbaum C."/>
            <person name="Birren B."/>
        </authorList>
    </citation>
    <scope>NUCLEOTIDE SEQUENCE [LARGE SCALE GENOMIC DNA]</scope>
    <source>
        <strain evidence="2">ATCC MYA-4855 / 20631-21</strain>
    </source>
</reference>
<dbReference type="EMBL" id="GL573214">
    <property type="protein sequence ID" value="ELR08274.1"/>
    <property type="molecule type" value="Genomic_DNA"/>
</dbReference>
<proteinExistence type="predicted"/>
<accession>L8G601</accession>
<evidence type="ECO:0000313" key="1">
    <source>
        <dbReference type="EMBL" id="ELR08274.1"/>
    </source>
</evidence>
<dbReference type="VEuPathDB" id="FungiDB:GMDG_03075"/>
<name>L8G601_PSED2</name>
<dbReference type="AlphaFoldDB" id="L8G601"/>
<dbReference type="InParanoid" id="L8G601"/>